<dbReference type="EMBL" id="QBKI01000011">
    <property type="protein sequence ID" value="PTX14337.1"/>
    <property type="molecule type" value="Genomic_DNA"/>
</dbReference>
<gene>
    <name evidence="2" type="ORF">C8N40_1111</name>
</gene>
<dbReference type="PANTHER" id="PTHR22916">
    <property type="entry name" value="GLYCOSYLTRANSFERASE"/>
    <property type="match status" value="1"/>
</dbReference>
<dbReference type="InterPro" id="IPR029044">
    <property type="entry name" value="Nucleotide-diphossugar_trans"/>
</dbReference>
<name>A0A2T5YCS0_9BACT</name>
<dbReference type="GO" id="GO:0016758">
    <property type="term" value="F:hexosyltransferase activity"/>
    <property type="evidence" value="ECO:0007669"/>
    <property type="project" value="UniProtKB-ARBA"/>
</dbReference>
<protein>
    <submittedName>
        <fullName evidence="2">Glycosyl transferase family 2</fullName>
    </submittedName>
</protein>
<dbReference type="Proteomes" id="UP000244225">
    <property type="component" value="Unassembled WGS sequence"/>
</dbReference>
<dbReference type="SUPFAM" id="SSF53448">
    <property type="entry name" value="Nucleotide-diphospho-sugar transferases"/>
    <property type="match status" value="1"/>
</dbReference>
<evidence type="ECO:0000313" key="3">
    <source>
        <dbReference type="Proteomes" id="UP000244225"/>
    </source>
</evidence>
<dbReference type="Gene3D" id="3.90.550.10">
    <property type="entry name" value="Spore Coat Polysaccharide Biosynthesis Protein SpsA, Chain A"/>
    <property type="match status" value="1"/>
</dbReference>
<sequence>MKISFVILTWNRYKFLEKCLQELLNNIEDLASCEVIVMDNGSTDATDIVLKKYTENAHVRIIRSETNQGLNAYKKLFKAANGEYVVIVDDDVLAFPRGLDKIFMDYMHVFPDYGFLALNVVQNEFTNGAKPGPEAYVEEIRENKVVEKGPTGGWCSCFRKKDFSKISLRFNFTNLNMKRGEDGLISKLFYHKLGLKSGLIKEAICFHACGPYYAKEFGHIEREIEKYSKAGLKSFVDTYKLYK</sequence>
<accession>A0A2T5YCS0</accession>
<dbReference type="CDD" id="cd00761">
    <property type="entry name" value="Glyco_tranf_GTA_type"/>
    <property type="match status" value="1"/>
</dbReference>
<keyword evidence="3" id="KW-1185">Reference proteome</keyword>
<dbReference type="InterPro" id="IPR001173">
    <property type="entry name" value="Glyco_trans_2-like"/>
</dbReference>
<organism evidence="2 3">
    <name type="scientific">Pontibacter mucosus</name>
    <dbReference type="NCBI Taxonomy" id="1649266"/>
    <lineage>
        <taxon>Bacteria</taxon>
        <taxon>Pseudomonadati</taxon>
        <taxon>Bacteroidota</taxon>
        <taxon>Cytophagia</taxon>
        <taxon>Cytophagales</taxon>
        <taxon>Hymenobacteraceae</taxon>
        <taxon>Pontibacter</taxon>
    </lineage>
</organism>
<dbReference type="AlphaFoldDB" id="A0A2T5YCS0"/>
<evidence type="ECO:0000259" key="1">
    <source>
        <dbReference type="Pfam" id="PF00535"/>
    </source>
</evidence>
<comment type="caution">
    <text evidence="2">The sequence shown here is derived from an EMBL/GenBank/DDBJ whole genome shotgun (WGS) entry which is preliminary data.</text>
</comment>
<feature type="domain" description="Glycosyltransferase 2-like" evidence="1">
    <location>
        <begin position="4"/>
        <end position="102"/>
    </location>
</feature>
<reference evidence="2 3" key="1">
    <citation type="submission" date="2018-04" db="EMBL/GenBank/DDBJ databases">
        <title>Genomic Encyclopedia of Archaeal and Bacterial Type Strains, Phase II (KMG-II): from individual species to whole genera.</title>
        <authorList>
            <person name="Goeker M."/>
        </authorList>
    </citation>
    <scope>NUCLEOTIDE SEQUENCE [LARGE SCALE GENOMIC DNA]</scope>
    <source>
        <strain evidence="2 3">DSM 100162</strain>
    </source>
</reference>
<evidence type="ECO:0000313" key="2">
    <source>
        <dbReference type="EMBL" id="PTX14337.1"/>
    </source>
</evidence>
<proteinExistence type="predicted"/>
<dbReference type="Pfam" id="PF00535">
    <property type="entry name" value="Glycos_transf_2"/>
    <property type="match status" value="1"/>
</dbReference>
<dbReference type="RefSeq" id="WP_108213274.1">
    <property type="nucleotide sequence ID" value="NZ_QBKI01000011.1"/>
</dbReference>
<keyword evidence="2" id="KW-0808">Transferase</keyword>
<dbReference type="OrthoDB" id="9788101at2"/>